<feature type="region of interest" description="Disordered" evidence="1">
    <location>
        <begin position="34"/>
        <end position="54"/>
    </location>
</feature>
<evidence type="ECO:0000256" key="1">
    <source>
        <dbReference type="SAM" id="MobiDB-lite"/>
    </source>
</evidence>
<gene>
    <name evidence="3" type="ORF">BJY18_007007</name>
</gene>
<comment type="caution">
    <text evidence="3">The sequence shown here is derived from an EMBL/GenBank/DDBJ whole genome shotgun (WGS) entry which is preliminary data.</text>
</comment>
<evidence type="ECO:0000256" key="2">
    <source>
        <dbReference type="SAM" id="SignalP"/>
    </source>
</evidence>
<sequence length="148" mass="14819">MGVMRMKRGTITGVVAGAVLLAAGGTSVAFAQSDASDMPEATTSGAPANANGESQGSVVTGDYYVWLHTLNDEGEGLGTGIAPHTTQDLGTTLHPSGGGWTPTMLKFTVGEDSEGPAVATYAIPAAGKFVACTATGTEADPDIQCTAR</sequence>
<name>A0A840J7X0_9PSEU</name>
<dbReference type="Proteomes" id="UP000581769">
    <property type="component" value="Unassembled WGS sequence"/>
</dbReference>
<keyword evidence="4" id="KW-1185">Reference proteome</keyword>
<evidence type="ECO:0000313" key="4">
    <source>
        <dbReference type="Proteomes" id="UP000581769"/>
    </source>
</evidence>
<evidence type="ECO:0008006" key="5">
    <source>
        <dbReference type="Google" id="ProtNLM"/>
    </source>
</evidence>
<proteinExistence type="predicted"/>
<reference evidence="3 4" key="1">
    <citation type="submission" date="2020-08" db="EMBL/GenBank/DDBJ databases">
        <title>Sequencing the genomes of 1000 actinobacteria strains.</title>
        <authorList>
            <person name="Klenk H.-P."/>
        </authorList>
    </citation>
    <scope>NUCLEOTIDE SEQUENCE [LARGE SCALE GENOMIC DNA]</scope>
    <source>
        <strain evidence="3 4">DSM 45859</strain>
    </source>
</reference>
<keyword evidence="2" id="KW-0732">Signal</keyword>
<evidence type="ECO:0000313" key="3">
    <source>
        <dbReference type="EMBL" id="MBB4689522.1"/>
    </source>
</evidence>
<accession>A0A840J7X0</accession>
<protein>
    <recommendedName>
        <fullName evidence="5">Secreted protein</fullName>
    </recommendedName>
</protein>
<dbReference type="EMBL" id="JACHMG010000001">
    <property type="protein sequence ID" value="MBB4689522.1"/>
    <property type="molecule type" value="Genomic_DNA"/>
</dbReference>
<feature type="chain" id="PRO_5032369506" description="Secreted protein" evidence="2">
    <location>
        <begin position="32"/>
        <end position="148"/>
    </location>
</feature>
<organism evidence="3 4">
    <name type="scientific">Amycolatopsis jiangsuensis</name>
    <dbReference type="NCBI Taxonomy" id="1181879"/>
    <lineage>
        <taxon>Bacteria</taxon>
        <taxon>Bacillati</taxon>
        <taxon>Actinomycetota</taxon>
        <taxon>Actinomycetes</taxon>
        <taxon>Pseudonocardiales</taxon>
        <taxon>Pseudonocardiaceae</taxon>
        <taxon>Amycolatopsis</taxon>
    </lineage>
</organism>
<dbReference type="RefSeq" id="WP_184784048.1">
    <property type="nucleotide sequence ID" value="NZ_JACHMG010000001.1"/>
</dbReference>
<dbReference type="AlphaFoldDB" id="A0A840J7X0"/>
<feature type="signal peptide" evidence="2">
    <location>
        <begin position="1"/>
        <end position="31"/>
    </location>
</feature>
<feature type="compositionally biased region" description="Polar residues" evidence="1">
    <location>
        <begin position="41"/>
        <end position="54"/>
    </location>
</feature>